<dbReference type="PANTHER" id="PTHR43293:SF3">
    <property type="entry name" value="CHOLESTEROL RING-CLEAVING HYDROLASE IPDB SUBUNIT"/>
    <property type="match status" value="1"/>
</dbReference>
<keyword evidence="2" id="KW-0808">Transferase</keyword>
<dbReference type="AlphaFoldDB" id="A0A553Z8P7"/>
<evidence type="ECO:0000313" key="3">
    <source>
        <dbReference type="Proteomes" id="UP000320888"/>
    </source>
</evidence>
<dbReference type="RefSeq" id="WP_143941219.1">
    <property type="nucleotide sequence ID" value="NZ_VKLS01000225.1"/>
</dbReference>
<dbReference type="GO" id="GO:0008410">
    <property type="term" value="F:CoA-transferase activity"/>
    <property type="evidence" value="ECO:0007669"/>
    <property type="project" value="InterPro"/>
</dbReference>
<dbReference type="InterPro" id="IPR037171">
    <property type="entry name" value="NagB/RpiA_transferase-like"/>
</dbReference>
<dbReference type="Gene3D" id="3.40.1080.10">
    <property type="entry name" value="Glutaconate Coenzyme A-transferase"/>
    <property type="match status" value="1"/>
</dbReference>
<name>A0A553Z8P7_9ACTN</name>
<dbReference type="PANTHER" id="PTHR43293">
    <property type="entry name" value="ACETATE COA-TRANSFERASE YDIF"/>
    <property type="match status" value="1"/>
</dbReference>
<dbReference type="Proteomes" id="UP000320888">
    <property type="component" value="Unassembled WGS sequence"/>
</dbReference>
<evidence type="ECO:0000256" key="1">
    <source>
        <dbReference type="ARBA" id="ARBA00007047"/>
    </source>
</evidence>
<organism evidence="2 3">
    <name type="scientific">Streptomyces benahoarensis</name>
    <dbReference type="NCBI Taxonomy" id="2595054"/>
    <lineage>
        <taxon>Bacteria</taxon>
        <taxon>Bacillati</taxon>
        <taxon>Actinomycetota</taxon>
        <taxon>Actinomycetes</taxon>
        <taxon>Kitasatosporales</taxon>
        <taxon>Streptomycetaceae</taxon>
        <taxon>Streptomyces</taxon>
    </lineage>
</organism>
<dbReference type="EMBL" id="VKLS01000225">
    <property type="protein sequence ID" value="TSB37805.1"/>
    <property type="molecule type" value="Genomic_DNA"/>
</dbReference>
<reference evidence="2 3" key="1">
    <citation type="submission" date="2019-07" db="EMBL/GenBank/DDBJ databases">
        <title>Draft genome for Streptomyces benahoarensis MZ03-48.</title>
        <authorList>
            <person name="Gonzalez-Pimentel J.L."/>
        </authorList>
    </citation>
    <scope>NUCLEOTIDE SEQUENCE [LARGE SCALE GENOMIC DNA]</scope>
    <source>
        <strain evidence="2 3">MZ03-48</strain>
    </source>
</reference>
<proteinExistence type="inferred from homology"/>
<gene>
    <name evidence="2" type="ORF">FNZ23_17910</name>
</gene>
<dbReference type="SUPFAM" id="SSF100950">
    <property type="entry name" value="NagB/RpiA/CoA transferase-like"/>
    <property type="match status" value="1"/>
</dbReference>
<accession>A0A553Z8P7</accession>
<sequence length="251" mass="26357">MSDATRAEICAVACAEAFRGSGEILASAFGTAPTLGVRLARATFAPDLLLTDGEARLVQGTWPLGAAPDGPVEGHASFRTIFDLVWSGRRHAMMVPTQIDAHGNVNISAIGPYDAPEVQLVGVRGAPGNTLCHPVSYWVPRHSTRVFVPRVDMVCGVGTAAAAAVGRAARHHDLRRVVTDLAVLDFAPTTGTLRLVSVHPGVSAEDVVARTGCPLVIEGDIPATRLPTAAELRLIREVIDPAGLRDKEIAA</sequence>
<protein>
    <submittedName>
        <fullName evidence="2">CoA-transferase</fullName>
    </submittedName>
</protein>
<comment type="caution">
    <text evidence="2">The sequence shown here is derived from an EMBL/GenBank/DDBJ whole genome shotgun (WGS) entry which is preliminary data.</text>
</comment>
<dbReference type="SMART" id="SM00882">
    <property type="entry name" value="CoA_trans"/>
    <property type="match status" value="1"/>
</dbReference>
<dbReference type="OrthoDB" id="9813111at2"/>
<dbReference type="Pfam" id="PF01144">
    <property type="entry name" value="CoA_trans"/>
    <property type="match status" value="1"/>
</dbReference>
<keyword evidence="3" id="KW-1185">Reference proteome</keyword>
<dbReference type="InterPro" id="IPR004165">
    <property type="entry name" value="CoA_trans_fam_I"/>
</dbReference>
<comment type="similarity">
    <text evidence="1">Belongs to the 3-oxoacid CoA-transferase subunit B family.</text>
</comment>
<evidence type="ECO:0000313" key="2">
    <source>
        <dbReference type="EMBL" id="TSB37805.1"/>
    </source>
</evidence>